<sequence length="354" mass="39968">MSNHSPYSDYQVNQPWLPFSEVLLDWDESFHQLMLNDRLRMQAYEQAIKETVKPGDVVVDLGAGTGILSQWALEAGASKVYAIELDASILNIAEQSLAKTQFADRFIAINKLSYDVTLPERVDVLISEILGNIADNEDFQPIISDAIARFLKPEGKCLPKDACSYIAPVTSESAHEAIRQGAIKTLNPSYKLEKLMAQKAINNRFNLYYDTVLLASSRLSKPQALQRYDGDWSQSSSYHKSRSFVVEKDAVLTGFQCYFVATLSDNVSLDISGDCLTERSCSDSWKHAYLPIEHRIEVQKGDIISLSFSRYYPKDKCTLAFRQFYRWKGTVMREGNAVASFDQCMDEGVFNPAR</sequence>
<comment type="caution">
    <text evidence="3">The sequence shown here is derived from an EMBL/GenBank/DDBJ whole genome shotgun (WGS) entry which is preliminary data.</text>
</comment>
<dbReference type="GO" id="GO:0005840">
    <property type="term" value="C:ribosome"/>
    <property type="evidence" value="ECO:0007669"/>
    <property type="project" value="UniProtKB-KW"/>
</dbReference>
<dbReference type="PROSITE" id="PS51678">
    <property type="entry name" value="SAM_MT_PRMT"/>
    <property type="match status" value="1"/>
</dbReference>
<organism evidence="3 4">
    <name type="scientific">Litoribrevibacter euphylliae</name>
    <dbReference type="NCBI Taxonomy" id="1834034"/>
    <lineage>
        <taxon>Bacteria</taxon>
        <taxon>Pseudomonadati</taxon>
        <taxon>Pseudomonadota</taxon>
        <taxon>Gammaproteobacteria</taxon>
        <taxon>Oceanospirillales</taxon>
        <taxon>Oceanospirillaceae</taxon>
        <taxon>Litoribrevibacter</taxon>
    </lineage>
</organism>
<dbReference type="InterPro" id="IPR029063">
    <property type="entry name" value="SAM-dependent_MTases_sf"/>
</dbReference>
<keyword evidence="3" id="KW-0489">Methyltransferase</keyword>
<dbReference type="Pfam" id="PF06325">
    <property type="entry name" value="PrmA"/>
    <property type="match status" value="1"/>
</dbReference>
<dbReference type="PROSITE" id="PS01131">
    <property type="entry name" value="RRNA_A_DIMETH"/>
    <property type="match status" value="1"/>
</dbReference>
<keyword evidence="4" id="KW-1185">Reference proteome</keyword>
<dbReference type="CDD" id="cd02440">
    <property type="entry name" value="AdoMet_MTases"/>
    <property type="match status" value="1"/>
</dbReference>
<dbReference type="InterPro" id="IPR025799">
    <property type="entry name" value="Arg_MeTrfase"/>
</dbReference>
<dbReference type="PANTHER" id="PTHR11006">
    <property type="entry name" value="PROTEIN ARGININE N-METHYLTRANSFERASE"/>
    <property type="match status" value="1"/>
</dbReference>
<evidence type="ECO:0000259" key="2">
    <source>
        <dbReference type="Pfam" id="PF17286"/>
    </source>
</evidence>
<reference evidence="4" key="1">
    <citation type="journal article" date="2019" name="Int. J. Syst. Evol. Microbiol.">
        <title>The Global Catalogue of Microorganisms (GCM) 10K type strain sequencing project: providing services to taxonomists for standard genome sequencing and annotation.</title>
        <authorList>
            <consortium name="The Broad Institute Genomics Platform"/>
            <consortium name="The Broad Institute Genome Sequencing Center for Infectious Disease"/>
            <person name="Wu L."/>
            <person name="Ma J."/>
        </authorList>
    </citation>
    <scope>NUCLEOTIDE SEQUENCE [LARGE SCALE GENOMIC DNA]</scope>
    <source>
        <strain evidence="4">KCTC 52438</strain>
    </source>
</reference>
<dbReference type="RefSeq" id="WP_386715020.1">
    <property type="nucleotide sequence ID" value="NZ_JBHRSZ010000001.1"/>
</dbReference>
<keyword evidence="3" id="KW-0689">Ribosomal protein</keyword>
<evidence type="ECO:0000256" key="1">
    <source>
        <dbReference type="ARBA" id="ARBA00022691"/>
    </source>
</evidence>
<keyword evidence="3" id="KW-0808">Transferase</keyword>
<dbReference type="PANTHER" id="PTHR11006:SF4">
    <property type="entry name" value="PROTEIN ARGININE N-METHYLTRANSFERASE 7"/>
    <property type="match status" value="1"/>
</dbReference>
<dbReference type="Pfam" id="PF17286">
    <property type="entry name" value="PRMT5_C"/>
    <property type="match status" value="1"/>
</dbReference>
<gene>
    <name evidence="3" type="ORF">ACFOEK_01350</name>
</gene>
<protein>
    <submittedName>
        <fullName evidence="3">50S ribosomal protein L11 methyltransferase</fullName>
    </submittedName>
</protein>
<feature type="domain" description="PRMT5 oligomerisation" evidence="2">
    <location>
        <begin position="163"/>
        <end position="316"/>
    </location>
</feature>
<dbReference type="EMBL" id="JBHRSZ010000001">
    <property type="protein sequence ID" value="MFC3149667.1"/>
    <property type="molecule type" value="Genomic_DNA"/>
</dbReference>
<dbReference type="SUPFAM" id="SSF53335">
    <property type="entry name" value="S-adenosyl-L-methionine-dependent methyltransferases"/>
    <property type="match status" value="1"/>
</dbReference>
<dbReference type="InterPro" id="IPR020596">
    <property type="entry name" value="rRNA_Ade_Mease_Trfase_CS"/>
</dbReference>
<evidence type="ECO:0000313" key="3">
    <source>
        <dbReference type="EMBL" id="MFC3149667.1"/>
    </source>
</evidence>
<name>A0ABV7HE75_9GAMM</name>
<dbReference type="GO" id="GO:0008168">
    <property type="term" value="F:methyltransferase activity"/>
    <property type="evidence" value="ECO:0007669"/>
    <property type="project" value="UniProtKB-KW"/>
</dbReference>
<dbReference type="Proteomes" id="UP001595476">
    <property type="component" value="Unassembled WGS sequence"/>
</dbReference>
<keyword evidence="1" id="KW-0949">S-adenosyl-L-methionine</keyword>
<evidence type="ECO:0000313" key="4">
    <source>
        <dbReference type="Proteomes" id="UP001595476"/>
    </source>
</evidence>
<proteinExistence type="predicted"/>
<keyword evidence="3" id="KW-0687">Ribonucleoprotein</keyword>
<dbReference type="Gene3D" id="2.70.160.11">
    <property type="entry name" value="Hnrnp arginine n-methyltransferase1"/>
    <property type="match status" value="1"/>
</dbReference>
<dbReference type="GO" id="GO:0032259">
    <property type="term" value="P:methylation"/>
    <property type="evidence" value="ECO:0007669"/>
    <property type="project" value="UniProtKB-KW"/>
</dbReference>
<dbReference type="Gene3D" id="3.40.50.150">
    <property type="entry name" value="Vaccinia Virus protein VP39"/>
    <property type="match status" value="1"/>
</dbReference>
<accession>A0ABV7HE75</accession>
<dbReference type="InterPro" id="IPR035248">
    <property type="entry name" value="PRMT5_C"/>
</dbReference>